<organism evidence="2 3">
    <name type="scientific">Paenibacillus silagei</name>
    <dbReference type="NCBI Taxonomy" id="1670801"/>
    <lineage>
        <taxon>Bacteria</taxon>
        <taxon>Bacillati</taxon>
        <taxon>Bacillota</taxon>
        <taxon>Bacilli</taxon>
        <taxon>Bacillales</taxon>
        <taxon>Paenibacillaceae</taxon>
        <taxon>Paenibacillus</taxon>
    </lineage>
</organism>
<gene>
    <name evidence="2" type="ORF">J2Z70_004836</name>
</gene>
<sequence>MSHEGSLRRGLVFGIILSVPLWVSMIGWVQLFGSA</sequence>
<keyword evidence="1" id="KW-1133">Transmembrane helix</keyword>
<dbReference type="Proteomes" id="UP000773462">
    <property type="component" value="Unassembled WGS sequence"/>
</dbReference>
<feature type="transmembrane region" description="Helical" evidence="1">
    <location>
        <begin position="12"/>
        <end position="32"/>
    </location>
</feature>
<name>A0ABS4NX73_9BACL</name>
<proteinExistence type="predicted"/>
<evidence type="ECO:0000313" key="3">
    <source>
        <dbReference type="Proteomes" id="UP000773462"/>
    </source>
</evidence>
<dbReference type="EMBL" id="JAGGLV010000019">
    <property type="protein sequence ID" value="MBP2114653.1"/>
    <property type="molecule type" value="Genomic_DNA"/>
</dbReference>
<keyword evidence="1" id="KW-0472">Membrane</keyword>
<protein>
    <submittedName>
        <fullName evidence="2">Uncharacterized protein</fullName>
    </submittedName>
</protein>
<keyword evidence="3" id="KW-1185">Reference proteome</keyword>
<accession>A0ABS4NX73</accession>
<keyword evidence="1" id="KW-0812">Transmembrane</keyword>
<comment type="caution">
    <text evidence="2">The sequence shown here is derived from an EMBL/GenBank/DDBJ whole genome shotgun (WGS) entry which is preliminary data.</text>
</comment>
<evidence type="ECO:0000313" key="2">
    <source>
        <dbReference type="EMBL" id="MBP2114653.1"/>
    </source>
</evidence>
<evidence type="ECO:0000256" key="1">
    <source>
        <dbReference type="SAM" id="Phobius"/>
    </source>
</evidence>
<reference evidence="2 3" key="1">
    <citation type="submission" date="2021-03" db="EMBL/GenBank/DDBJ databases">
        <title>Genomic Encyclopedia of Type Strains, Phase IV (KMG-IV): sequencing the most valuable type-strain genomes for metagenomic binning, comparative biology and taxonomic classification.</title>
        <authorList>
            <person name="Goeker M."/>
        </authorList>
    </citation>
    <scope>NUCLEOTIDE SEQUENCE [LARGE SCALE GENOMIC DNA]</scope>
    <source>
        <strain evidence="2 3">DSM 101953</strain>
    </source>
</reference>